<accession>A0A422M226</accession>
<proteinExistence type="predicted"/>
<organism evidence="1 2">
    <name type="scientific">Lacticaseibacillus paracasei</name>
    <name type="common">Lactobacillus paracasei</name>
    <dbReference type="NCBI Taxonomy" id="1597"/>
    <lineage>
        <taxon>Bacteria</taxon>
        <taxon>Bacillati</taxon>
        <taxon>Bacillota</taxon>
        <taxon>Bacilli</taxon>
        <taxon>Lactobacillales</taxon>
        <taxon>Lactobacillaceae</taxon>
        <taxon>Lacticaseibacillus</taxon>
    </lineage>
</organism>
<reference evidence="1 2" key="1">
    <citation type="journal article" date="2018" name="Front. Microbiol.">
        <title>Conversion of Methionine to Cysteine in Lactobacillus paracasei Depends on the Highly Mobile cysK-ctl-cysE Gene Cluster.</title>
        <authorList>
            <person name="Wuthrich D."/>
            <person name="Irmler S."/>
            <person name="Berthoud H."/>
            <person name="Guggenbuhl B."/>
            <person name="Eugster E."/>
            <person name="Bruggmann R."/>
        </authorList>
    </citation>
    <scope>NUCLEOTIDE SEQUENCE [LARGE SCALE GENOMIC DNA]</scope>
    <source>
        <strain evidence="1 2">FAM18172</strain>
    </source>
</reference>
<evidence type="ECO:0000313" key="1">
    <source>
        <dbReference type="EMBL" id="RND80203.1"/>
    </source>
</evidence>
<evidence type="ECO:0000313" key="2">
    <source>
        <dbReference type="Proteomes" id="UP000285532"/>
    </source>
</evidence>
<dbReference type="RefSeq" id="WP_123156165.1">
    <property type="nucleotide sequence ID" value="NZ_LKFI01000094.1"/>
</dbReference>
<comment type="caution">
    <text evidence="1">The sequence shown here is derived from an EMBL/GenBank/DDBJ whole genome shotgun (WGS) entry which is preliminary data.</text>
</comment>
<dbReference type="Proteomes" id="UP000285532">
    <property type="component" value="Unassembled WGS sequence"/>
</dbReference>
<name>A0A422M226_LACPA</name>
<sequence length="115" mass="13924">MIRESKTLIENLDNKFLRKYHWRYHILVVDNHFYDCCSFFLQAYHYPDKLHYSYDLVEFDHDKAKYGQVMRDLKAHTNLSIEYRDTHHLVHPGTDVVFDPSHGHAFSTGYHEHQQ</sequence>
<dbReference type="EMBL" id="LKFU01000156">
    <property type="protein sequence ID" value="RND80203.1"/>
    <property type="molecule type" value="Genomic_DNA"/>
</dbReference>
<dbReference type="AlphaFoldDB" id="A0A422M226"/>
<protein>
    <submittedName>
        <fullName evidence="1">Uncharacterized protein</fullName>
    </submittedName>
</protein>
<gene>
    <name evidence="1" type="ORF">FAM18172_03084</name>
</gene>